<organism evidence="1 2">
    <name type="scientific">Burkholderia gladioli</name>
    <name type="common">Pseudomonas marginata</name>
    <name type="synonym">Phytomonas marginata</name>
    <dbReference type="NCBI Taxonomy" id="28095"/>
    <lineage>
        <taxon>Bacteria</taxon>
        <taxon>Pseudomonadati</taxon>
        <taxon>Pseudomonadota</taxon>
        <taxon>Betaproteobacteria</taxon>
        <taxon>Burkholderiales</taxon>
        <taxon>Burkholderiaceae</taxon>
        <taxon>Burkholderia</taxon>
    </lineage>
</organism>
<sequence>MSACAGLHHHRACVKRGEELDQLITWELPAKHGFAGFVLPMHVKRVLAQINPDQRDRYAWK</sequence>
<dbReference type="AlphaFoldDB" id="A0AAW3EWC4"/>
<name>A0AAW3EWC4_BURGA</name>
<evidence type="ECO:0000313" key="2">
    <source>
        <dbReference type="Proteomes" id="UP000029590"/>
    </source>
</evidence>
<gene>
    <name evidence="1" type="ORF">DM48_7505</name>
</gene>
<proteinExistence type="predicted"/>
<reference evidence="1 2" key="1">
    <citation type="submission" date="2014-04" db="EMBL/GenBank/DDBJ databases">
        <authorList>
            <person name="Bishop-Lilly K.A."/>
            <person name="Broomall S.M."/>
            <person name="Chain P.S."/>
            <person name="Chertkov O."/>
            <person name="Coyne S.R."/>
            <person name="Daligault H.E."/>
            <person name="Davenport K.W."/>
            <person name="Erkkila T."/>
            <person name="Frey K.G."/>
            <person name="Gibbons H.S."/>
            <person name="Gu W."/>
            <person name="Jaissle J."/>
            <person name="Johnson S.L."/>
            <person name="Koroleva G.I."/>
            <person name="Ladner J.T."/>
            <person name="Lo C.-C."/>
            <person name="Minogue T.D."/>
            <person name="Munk C."/>
            <person name="Palacios G.F."/>
            <person name="Redden C.L."/>
            <person name="Rosenzweig C.N."/>
            <person name="Scholz M.B."/>
            <person name="Teshima H."/>
            <person name="Xu Y."/>
        </authorList>
    </citation>
    <scope>NUCLEOTIDE SEQUENCE [LARGE SCALE GENOMIC DNA]</scope>
    <source>
        <strain evidence="2">gladioli</strain>
    </source>
</reference>
<accession>A0AAW3EWC4</accession>
<protein>
    <submittedName>
        <fullName evidence="1">Transposase, IS110 family domain protein</fullName>
    </submittedName>
</protein>
<dbReference type="Proteomes" id="UP000029590">
    <property type="component" value="Unassembled WGS sequence"/>
</dbReference>
<dbReference type="EMBL" id="JPGG01000017">
    <property type="protein sequence ID" value="KGC11226.1"/>
    <property type="molecule type" value="Genomic_DNA"/>
</dbReference>
<evidence type="ECO:0000313" key="1">
    <source>
        <dbReference type="EMBL" id="KGC11226.1"/>
    </source>
</evidence>
<comment type="caution">
    <text evidence="1">The sequence shown here is derived from an EMBL/GenBank/DDBJ whole genome shotgun (WGS) entry which is preliminary data.</text>
</comment>